<feature type="region of interest" description="Disordered" evidence="2">
    <location>
        <begin position="197"/>
        <end position="250"/>
    </location>
</feature>
<evidence type="ECO:0000313" key="4">
    <source>
        <dbReference type="EMBL" id="KAG7195650.1"/>
    </source>
</evidence>
<dbReference type="AlphaFoldDB" id="A0A9P7VD61"/>
<dbReference type="RefSeq" id="XP_043051195.1">
    <property type="nucleotide sequence ID" value="XM_043194143.1"/>
</dbReference>
<dbReference type="PANTHER" id="PTHR38422">
    <property type="entry name" value="SOMETHING ABOUT SILENCING PROTEIN 4"/>
    <property type="match status" value="1"/>
</dbReference>
<dbReference type="OrthoDB" id="1938992at2759"/>
<dbReference type="GeneID" id="66116794"/>
<keyword evidence="1" id="KW-0175">Coiled coil</keyword>
<feature type="compositionally biased region" description="Polar residues" evidence="2">
    <location>
        <begin position="240"/>
        <end position="250"/>
    </location>
</feature>
<feature type="domain" description="Something about silencing protein 4" evidence="3">
    <location>
        <begin position="24"/>
        <end position="121"/>
    </location>
</feature>
<dbReference type="PANTHER" id="PTHR38422:SF1">
    <property type="entry name" value="SOMETHING ABOUT SILENCING PROTEIN 4"/>
    <property type="match status" value="1"/>
</dbReference>
<accession>A0A9P7VD61</accession>
<organism evidence="4 5">
    <name type="scientific">Scheffersomyces spartinae</name>
    <dbReference type="NCBI Taxonomy" id="45513"/>
    <lineage>
        <taxon>Eukaryota</taxon>
        <taxon>Fungi</taxon>
        <taxon>Dikarya</taxon>
        <taxon>Ascomycota</taxon>
        <taxon>Saccharomycotina</taxon>
        <taxon>Pichiomycetes</taxon>
        <taxon>Debaryomycetaceae</taxon>
        <taxon>Scheffersomyces</taxon>
    </lineage>
</organism>
<name>A0A9P7VD61_9ASCO</name>
<sequence>MVRDDEYVTDGSGGTTTRLRSEIDPLEDAIYGNFHRKMRREEKLMLTLERNDVLSEVDTLNHNLQLLQQYDWMRHLPSITRIDDPNDYDELESKKNLTIIEINKILRKYDNWKRRYDKLTNDIRTFNQNPHPNDSYEQDEYSIPVAQLRQRRLMQKRKLLGPIIKLRLNNGHVIIYDPEKPSVSVKEDELCSNQKAISACSPRSTSASKSASKSSNVKKKHQITSSTSSRRKRKDDEYSSAISTPTEYQGYRIQQTQQVDPVDLESMEPKLVQKLNFANDKLHNITLGLDLPLTGYQDFQLYRGWLVKAYDFLNQRMSLREQLDRLIPDSQEYTGP</sequence>
<dbReference type="EMBL" id="JAHMUF010000003">
    <property type="protein sequence ID" value="KAG7195650.1"/>
    <property type="molecule type" value="Genomic_DNA"/>
</dbReference>
<dbReference type="Proteomes" id="UP000790833">
    <property type="component" value="Unassembled WGS sequence"/>
</dbReference>
<proteinExistence type="predicted"/>
<keyword evidence="5" id="KW-1185">Reference proteome</keyword>
<protein>
    <recommendedName>
        <fullName evidence="3">Something about silencing protein 4 domain-containing protein</fullName>
    </recommendedName>
</protein>
<comment type="caution">
    <text evidence="4">The sequence shown here is derived from an EMBL/GenBank/DDBJ whole genome shotgun (WGS) entry which is preliminary data.</text>
</comment>
<dbReference type="InterPro" id="IPR038988">
    <property type="entry name" value="Sas4"/>
</dbReference>
<dbReference type="Pfam" id="PF15460">
    <property type="entry name" value="SAS4"/>
    <property type="match status" value="1"/>
</dbReference>
<feature type="compositionally biased region" description="Low complexity" evidence="2">
    <location>
        <begin position="198"/>
        <end position="215"/>
    </location>
</feature>
<dbReference type="GO" id="GO:0033255">
    <property type="term" value="C:SAS acetyltransferase complex"/>
    <property type="evidence" value="ECO:0007669"/>
    <property type="project" value="InterPro"/>
</dbReference>
<evidence type="ECO:0000313" key="5">
    <source>
        <dbReference type="Proteomes" id="UP000790833"/>
    </source>
</evidence>
<feature type="coiled-coil region" evidence="1">
    <location>
        <begin position="102"/>
        <end position="129"/>
    </location>
</feature>
<evidence type="ECO:0000259" key="3">
    <source>
        <dbReference type="Pfam" id="PF15460"/>
    </source>
</evidence>
<evidence type="ECO:0000256" key="2">
    <source>
        <dbReference type="SAM" id="MobiDB-lite"/>
    </source>
</evidence>
<dbReference type="GO" id="GO:0004402">
    <property type="term" value="F:histone acetyltransferase activity"/>
    <property type="evidence" value="ECO:0007669"/>
    <property type="project" value="TreeGrafter"/>
</dbReference>
<gene>
    <name evidence="4" type="ORF">KQ657_003420</name>
</gene>
<dbReference type="InterPro" id="IPR029184">
    <property type="entry name" value="Sas4_dom"/>
</dbReference>
<reference evidence="4" key="1">
    <citation type="submission" date="2021-03" db="EMBL/GenBank/DDBJ databases">
        <authorList>
            <person name="Palmer J.M."/>
        </authorList>
    </citation>
    <scope>NUCLEOTIDE SEQUENCE</scope>
    <source>
        <strain evidence="4">ARV_011</strain>
    </source>
</reference>
<evidence type="ECO:0000256" key="1">
    <source>
        <dbReference type="SAM" id="Coils"/>
    </source>
</evidence>